<dbReference type="GO" id="GO:0046873">
    <property type="term" value="F:metal ion transmembrane transporter activity"/>
    <property type="evidence" value="ECO:0007669"/>
    <property type="project" value="InterPro"/>
</dbReference>
<feature type="transmembrane region" description="Helical" evidence="6">
    <location>
        <begin position="81"/>
        <end position="98"/>
    </location>
</feature>
<evidence type="ECO:0000256" key="5">
    <source>
        <dbReference type="ARBA" id="ARBA00023136"/>
    </source>
</evidence>
<keyword evidence="3 6" id="KW-0812">Transmembrane</keyword>
<evidence type="ECO:0000313" key="7">
    <source>
        <dbReference type="EMBL" id="CAE8660620.1"/>
    </source>
</evidence>
<evidence type="ECO:0000256" key="6">
    <source>
        <dbReference type="RuleBase" id="RU365102"/>
    </source>
</evidence>
<organism evidence="7 8">
    <name type="scientific">Polarella glacialis</name>
    <name type="common">Dinoflagellate</name>
    <dbReference type="NCBI Taxonomy" id="89957"/>
    <lineage>
        <taxon>Eukaryota</taxon>
        <taxon>Sar</taxon>
        <taxon>Alveolata</taxon>
        <taxon>Dinophyceae</taxon>
        <taxon>Suessiales</taxon>
        <taxon>Suessiaceae</taxon>
        <taxon>Polarella</taxon>
    </lineage>
</organism>
<evidence type="ECO:0000256" key="1">
    <source>
        <dbReference type="ARBA" id="ARBA00004141"/>
    </source>
</evidence>
<feature type="non-terminal residue" evidence="7">
    <location>
        <position position="1"/>
    </location>
</feature>
<accession>A0A813J0M6</accession>
<dbReference type="EMBL" id="CAJNNW010017262">
    <property type="protein sequence ID" value="CAE8660620.1"/>
    <property type="molecule type" value="Genomic_DNA"/>
</dbReference>
<comment type="caution">
    <text evidence="7">The sequence shown here is derived from an EMBL/GenBank/DDBJ whole genome shotgun (WGS) entry which is preliminary data.</text>
</comment>
<dbReference type="GO" id="GO:0016020">
    <property type="term" value="C:membrane"/>
    <property type="evidence" value="ECO:0007669"/>
    <property type="project" value="UniProtKB-SubCell"/>
</dbReference>
<comment type="subcellular location">
    <subcellularLocation>
        <location evidence="1 6">Membrane</location>
        <topology evidence="1 6">Multi-pass membrane protein</topology>
    </subcellularLocation>
</comment>
<dbReference type="PANTHER" id="PTHR12608">
    <property type="entry name" value="TRANSMEMBRANE PROTEIN HTP-1 RELATED"/>
    <property type="match status" value="1"/>
</dbReference>
<evidence type="ECO:0000256" key="2">
    <source>
        <dbReference type="ARBA" id="ARBA00009190"/>
    </source>
</evidence>
<gene>
    <name evidence="7" type="ORF">PGLA2088_LOCUS14207</name>
</gene>
<protein>
    <recommendedName>
        <fullName evidence="6">GDT1 family protein</fullName>
    </recommendedName>
</protein>
<dbReference type="Proteomes" id="UP000626109">
    <property type="component" value="Unassembled WGS sequence"/>
</dbReference>
<dbReference type="PANTHER" id="PTHR12608:SF1">
    <property type="entry name" value="TRANSMEMBRANE PROTEIN 165"/>
    <property type="match status" value="1"/>
</dbReference>
<dbReference type="InterPro" id="IPR001727">
    <property type="entry name" value="GDT1-like"/>
</dbReference>
<reference evidence="7" key="1">
    <citation type="submission" date="2021-02" db="EMBL/GenBank/DDBJ databases">
        <authorList>
            <person name="Dougan E. K."/>
            <person name="Rhodes N."/>
            <person name="Thang M."/>
            <person name="Chan C."/>
        </authorList>
    </citation>
    <scope>NUCLEOTIDE SEQUENCE</scope>
</reference>
<feature type="transmembrane region" description="Helical" evidence="6">
    <location>
        <begin position="47"/>
        <end position="69"/>
    </location>
</feature>
<evidence type="ECO:0000256" key="3">
    <source>
        <dbReference type="ARBA" id="ARBA00022692"/>
    </source>
</evidence>
<sequence>AKDELRTLEKESAWKEILLRCFMAVFVAEWGDRTQVAMISLHASAPWVPVCLGSLLAFFTLTWSAVAAATLLQGTKLSEKLVLGVSAVSFLVFALLSLRDGFLARHGL</sequence>
<dbReference type="AlphaFoldDB" id="A0A813J0M6"/>
<evidence type="ECO:0000256" key="4">
    <source>
        <dbReference type="ARBA" id="ARBA00022989"/>
    </source>
</evidence>
<keyword evidence="4 6" id="KW-1133">Transmembrane helix</keyword>
<keyword evidence="5 6" id="KW-0472">Membrane</keyword>
<proteinExistence type="inferred from homology"/>
<name>A0A813J0M6_POLGL</name>
<comment type="caution">
    <text evidence="6">Lacks conserved residue(s) required for the propagation of feature annotation.</text>
</comment>
<evidence type="ECO:0000313" key="8">
    <source>
        <dbReference type="Proteomes" id="UP000626109"/>
    </source>
</evidence>
<comment type="similarity">
    <text evidence="2 6">Belongs to the GDT1 family.</text>
</comment>
<dbReference type="Pfam" id="PF01169">
    <property type="entry name" value="GDT1"/>
    <property type="match status" value="1"/>
</dbReference>